<comment type="caution">
    <text evidence="6">The sequence shown here is derived from an EMBL/GenBank/DDBJ whole genome shotgun (WGS) entry which is preliminary data.</text>
</comment>
<evidence type="ECO:0000256" key="2">
    <source>
        <dbReference type="ARBA" id="ARBA00023125"/>
    </source>
</evidence>
<feature type="domain" description="HTH iclR-type" evidence="4">
    <location>
        <begin position="7"/>
        <end position="68"/>
    </location>
</feature>
<dbReference type="SMART" id="SM00346">
    <property type="entry name" value="HTH_ICLR"/>
    <property type="match status" value="1"/>
</dbReference>
<organism evidence="6 7">
    <name type="scientific">Bhargavaea cecembensis</name>
    <dbReference type="NCBI Taxonomy" id="394098"/>
    <lineage>
        <taxon>Bacteria</taxon>
        <taxon>Bacillati</taxon>
        <taxon>Bacillota</taxon>
        <taxon>Bacilli</taxon>
        <taxon>Bacillales</taxon>
        <taxon>Caryophanaceae</taxon>
        <taxon>Bhargavaea</taxon>
    </lineage>
</organism>
<protein>
    <recommendedName>
        <fullName evidence="8">IclR family transcriptional regulator</fullName>
    </recommendedName>
</protein>
<dbReference type="PANTHER" id="PTHR30136:SF35">
    <property type="entry name" value="HTH-TYPE TRANSCRIPTIONAL REGULATOR RV1719"/>
    <property type="match status" value="1"/>
</dbReference>
<feature type="domain" description="IclR-ED" evidence="5">
    <location>
        <begin position="69"/>
        <end position="236"/>
    </location>
</feature>
<sequence length="240" mass="26704">MKDKERVMSVEKAISLLFTFGHDQRKMTIQDFARHTGYSRPTLYRLLNSLMVTGMISKDHDGCYHLGTPILQLSSIINEDLDIRKSARPDMEELFNQTGETITLNVLENGSRVCIEKIDSRSLIRQEVIIGKAYPLDRGATGKVLLAYTTEHAVIDSKSENDGDLNTIRRNGYAHSSNERIDGVFSFSAPLFHSGNHLAGCLSLSGLSSNLTEEKMMDYPRHLKKAANSVTEKLGGGTIL</sequence>
<dbReference type="Gene3D" id="1.10.10.10">
    <property type="entry name" value="Winged helix-like DNA-binding domain superfamily/Winged helix DNA-binding domain"/>
    <property type="match status" value="1"/>
</dbReference>
<dbReference type="PANTHER" id="PTHR30136">
    <property type="entry name" value="HELIX-TURN-HELIX TRANSCRIPTIONAL REGULATOR, ICLR FAMILY"/>
    <property type="match status" value="1"/>
</dbReference>
<dbReference type="EMBL" id="LQNT01000009">
    <property type="protein sequence ID" value="KZE38828.1"/>
    <property type="molecule type" value="Genomic_DNA"/>
</dbReference>
<keyword evidence="3" id="KW-0804">Transcription</keyword>
<dbReference type="InterPro" id="IPR050707">
    <property type="entry name" value="HTH_MetabolicPath_Reg"/>
</dbReference>
<dbReference type="Pfam" id="PF09339">
    <property type="entry name" value="HTH_IclR"/>
    <property type="match status" value="1"/>
</dbReference>
<dbReference type="InterPro" id="IPR005471">
    <property type="entry name" value="Tscrpt_reg_IclR_N"/>
</dbReference>
<dbReference type="SUPFAM" id="SSF46785">
    <property type="entry name" value="Winged helix' DNA-binding domain"/>
    <property type="match status" value="1"/>
</dbReference>
<dbReference type="InterPro" id="IPR036390">
    <property type="entry name" value="WH_DNA-bd_sf"/>
</dbReference>
<dbReference type="InterPro" id="IPR029016">
    <property type="entry name" value="GAF-like_dom_sf"/>
</dbReference>
<dbReference type="Gene3D" id="3.30.450.40">
    <property type="match status" value="1"/>
</dbReference>
<dbReference type="Proteomes" id="UP000076490">
    <property type="component" value="Unassembled WGS sequence"/>
</dbReference>
<dbReference type="RefSeq" id="WP_063180744.1">
    <property type="nucleotide sequence ID" value="NZ_LQNT01000009.1"/>
</dbReference>
<dbReference type="GO" id="GO:0045892">
    <property type="term" value="P:negative regulation of DNA-templated transcription"/>
    <property type="evidence" value="ECO:0007669"/>
    <property type="project" value="TreeGrafter"/>
</dbReference>
<dbReference type="OrthoDB" id="9778379at2"/>
<name>A0A165H5F1_9BACL</name>
<reference evidence="6 7" key="1">
    <citation type="submission" date="2016-01" db="EMBL/GenBank/DDBJ databases">
        <title>Whole genome sequencing of Bhargavaea cecembensis T14.</title>
        <authorList>
            <person name="Hong K.W."/>
        </authorList>
    </citation>
    <scope>NUCLEOTIDE SEQUENCE [LARGE SCALE GENOMIC DNA]</scope>
    <source>
        <strain evidence="6 7">T14</strain>
    </source>
</reference>
<evidence type="ECO:0000256" key="1">
    <source>
        <dbReference type="ARBA" id="ARBA00023015"/>
    </source>
</evidence>
<evidence type="ECO:0000313" key="6">
    <source>
        <dbReference type="EMBL" id="KZE38828.1"/>
    </source>
</evidence>
<evidence type="ECO:0000313" key="7">
    <source>
        <dbReference type="Proteomes" id="UP000076490"/>
    </source>
</evidence>
<evidence type="ECO:0000259" key="5">
    <source>
        <dbReference type="PROSITE" id="PS51078"/>
    </source>
</evidence>
<evidence type="ECO:0000259" key="4">
    <source>
        <dbReference type="PROSITE" id="PS51077"/>
    </source>
</evidence>
<proteinExistence type="predicted"/>
<accession>A0A165H5F1</accession>
<dbReference type="SUPFAM" id="SSF55781">
    <property type="entry name" value="GAF domain-like"/>
    <property type="match status" value="1"/>
</dbReference>
<evidence type="ECO:0000256" key="3">
    <source>
        <dbReference type="ARBA" id="ARBA00023163"/>
    </source>
</evidence>
<dbReference type="GO" id="GO:0003677">
    <property type="term" value="F:DNA binding"/>
    <property type="evidence" value="ECO:0007669"/>
    <property type="project" value="UniProtKB-KW"/>
</dbReference>
<dbReference type="InterPro" id="IPR014757">
    <property type="entry name" value="Tscrpt_reg_IclR_C"/>
</dbReference>
<keyword evidence="1" id="KW-0805">Transcription regulation</keyword>
<dbReference type="GO" id="GO:0003700">
    <property type="term" value="F:DNA-binding transcription factor activity"/>
    <property type="evidence" value="ECO:0007669"/>
    <property type="project" value="TreeGrafter"/>
</dbReference>
<gene>
    <name evidence="6" type="ORF">AV656_07960</name>
</gene>
<dbReference type="InterPro" id="IPR036388">
    <property type="entry name" value="WH-like_DNA-bd_sf"/>
</dbReference>
<keyword evidence="2" id="KW-0238">DNA-binding</keyword>
<dbReference type="Pfam" id="PF01614">
    <property type="entry name" value="IclR_C"/>
    <property type="match status" value="2"/>
</dbReference>
<dbReference type="PROSITE" id="PS51077">
    <property type="entry name" value="HTH_ICLR"/>
    <property type="match status" value="1"/>
</dbReference>
<evidence type="ECO:0008006" key="8">
    <source>
        <dbReference type="Google" id="ProtNLM"/>
    </source>
</evidence>
<dbReference type="AlphaFoldDB" id="A0A165H5F1"/>
<dbReference type="PROSITE" id="PS51078">
    <property type="entry name" value="ICLR_ED"/>
    <property type="match status" value="1"/>
</dbReference>